<evidence type="ECO:0000256" key="4">
    <source>
        <dbReference type="ARBA" id="ARBA00022741"/>
    </source>
</evidence>
<dbReference type="InterPro" id="IPR014808">
    <property type="entry name" value="DNA_replication_fac_Dna2_N"/>
</dbReference>
<evidence type="ECO:0000259" key="10">
    <source>
        <dbReference type="Pfam" id="PF08696"/>
    </source>
</evidence>
<comment type="cofactor">
    <cofactor evidence="1">
        <name>[4Fe-4S] cluster</name>
        <dbReference type="ChEBI" id="CHEBI:49883"/>
    </cofactor>
</comment>
<evidence type="ECO:0000256" key="2">
    <source>
        <dbReference type="ARBA" id="ARBA00022722"/>
    </source>
</evidence>
<dbReference type="PANTHER" id="PTHR36531">
    <property type="entry name" value="CRISPR-ASSOCIATED EXONUCLEASE CAS4"/>
    <property type="match status" value="1"/>
</dbReference>
<feature type="domain" description="DNA replication factor Dna2 N-terminal" evidence="10">
    <location>
        <begin position="1"/>
        <end position="113"/>
    </location>
</feature>
<keyword evidence="4" id="KW-0547">Nucleotide-binding</keyword>
<evidence type="ECO:0000313" key="11">
    <source>
        <dbReference type="Proteomes" id="UP000001554"/>
    </source>
</evidence>
<evidence type="ECO:0000256" key="3">
    <source>
        <dbReference type="ARBA" id="ARBA00022723"/>
    </source>
</evidence>
<evidence type="ECO:0000256" key="5">
    <source>
        <dbReference type="ARBA" id="ARBA00022801"/>
    </source>
</evidence>
<keyword evidence="6" id="KW-0347">Helicase</keyword>
<accession>A0A9J7KTH5</accession>
<proteinExistence type="predicted"/>
<dbReference type="GO" id="GO:0004518">
    <property type="term" value="F:nuclease activity"/>
    <property type="evidence" value="ECO:0007669"/>
    <property type="project" value="UniProtKB-KW"/>
</dbReference>
<evidence type="ECO:0000256" key="1">
    <source>
        <dbReference type="ARBA" id="ARBA00001966"/>
    </source>
</evidence>
<evidence type="ECO:0000256" key="8">
    <source>
        <dbReference type="ARBA" id="ARBA00023004"/>
    </source>
</evidence>
<dbReference type="GO" id="GO:0016787">
    <property type="term" value="F:hydrolase activity"/>
    <property type="evidence" value="ECO:0007669"/>
    <property type="project" value="UniProtKB-KW"/>
</dbReference>
<evidence type="ECO:0000256" key="6">
    <source>
        <dbReference type="ARBA" id="ARBA00022806"/>
    </source>
</evidence>
<dbReference type="GeneID" id="118411903"/>
<keyword evidence="3" id="KW-0479">Metal-binding</keyword>
<reference evidence="11" key="1">
    <citation type="journal article" date="2020" name="Nat. Ecol. Evol.">
        <title>Deeply conserved synteny resolves early events in vertebrate evolution.</title>
        <authorList>
            <person name="Simakov O."/>
            <person name="Marletaz F."/>
            <person name="Yue J.X."/>
            <person name="O'Connell B."/>
            <person name="Jenkins J."/>
            <person name="Brandt A."/>
            <person name="Calef R."/>
            <person name="Tung C.H."/>
            <person name="Huang T.K."/>
            <person name="Schmutz J."/>
            <person name="Satoh N."/>
            <person name="Yu J.K."/>
            <person name="Putnam N.H."/>
            <person name="Green R.E."/>
            <person name="Rokhsar D.S."/>
        </authorList>
    </citation>
    <scope>NUCLEOTIDE SEQUENCE [LARGE SCALE GENOMIC DNA]</scope>
    <source>
        <strain evidence="11">S238N-H82</strain>
    </source>
</reference>
<dbReference type="RefSeq" id="XP_035670288.1">
    <property type="nucleotide sequence ID" value="XM_035814395.1"/>
</dbReference>
<dbReference type="PANTHER" id="PTHR36531:SF6">
    <property type="entry name" value="DNA REPLICATION ATP-DEPENDENT HELICASE_NUCLEASE DNA2"/>
    <property type="match status" value="1"/>
</dbReference>
<dbReference type="InterPro" id="IPR051827">
    <property type="entry name" value="Cas4_exonuclease"/>
</dbReference>
<evidence type="ECO:0000256" key="9">
    <source>
        <dbReference type="ARBA" id="ARBA00023014"/>
    </source>
</evidence>
<keyword evidence="5" id="KW-0378">Hydrolase</keyword>
<keyword evidence="7" id="KW-0067">ATP-binding</keyword>
<dbReference type="GO" id="GO:0051536">
    <property type="term" value="F:iron-sulfur cluster binding"/>
    <property type="evidence" value="ECO:0007669"/>
    <property type="project" value="UniProtKB-KW"/>
</dbReference>
<dbReference type="KEGG" id="bfo:118411903"/>
<keyword evidence="2" id="KW-0540">Nuclease</keyword>
<name>A0A9J7KTH5_BRAFL</name>
<keyword evidence="11" id="KW-1185">Reference proteome</keyword>
<dbReference type="GO" id="GO:0046872">
    <property type="term" value="F:metal ion binding"/>
    <property type="evidence" value="ECO:0007669"/>
    <property type="project" value="UniProtKB-KW"/>
</dbReference>
<dbReference type="Pfam" id="PF08696">
    <property type="entry name" value="Dna2"/>
    <property type="match status" value="1"/>
</dbReference>
<reference evidence="12" key="2">
    <citation type="submission" date="2025-08" db="UniProtKB">
        <authorList>
            <consortium name="RefSeq"/>
        </authorList>
    </citation>
    <scope>IDENTIFICATION</scope>
    <source>
        <strain evidence="12">S238N-H82</strain>
        <tissue evidence="12">Testes</tissue>
    </source>
</reference>
<dbReference type="GO" id="GO:0005524">
    <property type="term" value="F:ATP binding"/>
    <property type="evidence" value="ECO:0007669"/>
    <property type="project" value="UniProtKB-KW"/>
</dbReference>
<dbReference type="OrthoDB" id="306218at2759"/>
<protein>
    <submittedName>
        <fullName evidence="12">DNA replication ATP-dependent helicase/nuclease DNA2-like</fullName>
    </submittedName>
</protein>
<dbReference type="Proteomes" id="UP000001554">
    <property type="component" value="Chromosome 3"/>
</dbReference>
<gene>
    <name evidence="12" type="primary">LOC118411903</name>
</gene>
<dbReference type="GO" id="GO:0004386">
    <property type="term" value="F:helicase activity"/>
    <property type="evidence" value="ECO:0007669"/>
    <property type="project" value="UniProtKB-KW"/>
</dbReference>
<dbReference type="AlphaFoldDB" id="A0A9J7KTH5"/>
<evidence type="ECO:0000313" key="12">
    <source>
        <dbReference type="RefSeq" id="XP_035670288.1"/>
    </source>
</evidence>
<organism evidence="11 12">
    <name type="scientific">Branchiostoma floridae</name>
    <name type="common">Florida lancelet</name>
    <name type="synonym">Amphioxus</name>
    <dbReference type="NCBI Taxonomy" id="7739"/>
    <lineage>
        <taxon>Eukaryota</taxon>
        <taxon>Metazoa</taxon>
        <taxon>Chordata</taxon>
        <taxon>Cephalochordata</taxon>
        <taxon>Leptocardii</taxon>
        <taxon>Amphioxiformes</taxon>
        <taxon>Branchiostomatidae</taxon>
        <taxon>Branchiostoma</taxon>
    </lineage>
</organism>
<keyword evidence="8" id="KW-0408">Iron</keyword>
<evidence type="ECO:0000256" key="7">
    <source>
        <dbReference type="ARBA" id="ARBA00022840"/>
    </source>
</evidence>
<sequence length="125" mass="14363">MLLGTILHDVFQAATTTSFSAGFLKQISQQALQKQRHLRDMFSLSLTQTQLQEEIAEYLPVMRSWADRFYGTRGAEMEVKLPGTTYRNRGDERSTVAVSSVRDIEENVWAPRLVTRDVFDQGHKR</sequence>
<keyword evidence="9" id="KW-0411">Iron-sulfur</keyword>